<sequence length="45" mass="5386">MDPIIVMINNQKTLTKMFLNSQYVLWLLAMGYKETYYIMHISLDT</sequence>
<reference evidence="1" key="1">
    <citation type="journal article" date="2015" name="Nature">
        <title>Complex archaea that bridge the gap between prokaryotes and eukaryotes.</title>
        <authorList>
            <person name="Spang A."/>
            <person name="Saw J.H."/>
            <person name="Jorgensen S.L."/>
            <person name="Zaremba-Niedzwiedzka K."/>
            <person name="Martijn J."/>
            <person name="Lind A.E."/>
            <person name="van Eijk R."/>
            <person name="Schleper C."/>
            <person name="Guy L."/>
            <person name="Ettema T.J."/>
        </authorList>
    </citation>
    <scope>NUCLEOTIDE SEQUENCE</scope>
</reference>
<dbReference type="EMBL" id="LAZR01036419">
    <property type="protein sequence ID" value="KKL24889.1"/>
    <property type="molecule type" value="Genomic_DNA"/>
</dbReference>
<organism evidence="1">
    <name type="scientific">marine sediment metagenome</name>
    <dbReference type="NCBI Taxonomy" id="412755"/>
    <lineage>
        <taxon>unclassified sequences</taxon>
        <taxon>metagenomes</taxon>
        <taxon>ecological metagenomes</taxon>
    </lineage>
</organism>
<proteinExistence type="predicted"/>
<evidence type="ECO:0000313" key="1">
    <source>
        <dbReference type="EMBL" id="KKL24889.1"/>
    </source>
</evidence>
<feature type="non-terminal residue" evidence="1">
    <location>
        <position position="45"/>
    </location>
</feature>
<accession>A0A0F9BSG6</accession>
<gene>
    <name evidence="1" type="ORF">LCGC14_2410860</name>
</gene>
<dbReference type="AlphaFoldDB" id="A0A0F9BSG6"/>
<comment type="caution">
    <text evidence="1">The sequence shown here is derived from an EMBL/GenBank/DDBJ whole genome shotgun (WGS) entry which is preliminary data.</text>
</comment>
<protein>
    <submittedName>
        <fullName evidence="1">Uncharacterized protein</fullName>
    </submittedName>
</protein>
<name>A0A0F9BSG6_9ZZZZ</name>